<dbReference type="AlphaFoldDB" id="A0A939DPM3"/>
<accession>A0A939DPM3</accession>
<protein>
    <submittedName>
        <fullName evidence="1">Uncharacterized protein</fullName>
    </submittedName>
</protein>
<comment type="caution">
    <text evidence="1">The sequence shown here is derived from an EMBL/GenBank/DDBJ whole genome shotgun (WGS) entry which is preliminary data.</text>
</comment>
<dbReference type="EMBL" id="JAFKCV010000005">
    <property type="protein sequence ID" value="MBN7825636.1"/>
    <property type="molecule type" value="Genomic_DNA"/>
</dbReference>
<organism evidence="1 2">
    <name type="scientific">Bowmanella dokdonensis</name>
    <dbReference type="NCBI Taxonomy" id="751969"/>
    <lineage>
        <taxon>Bacteria</taxon>
        <taxon>Pseudomonadati</taxon>
        <taxon>Pseudomonadota</taxon>
        <taxon>Gammaproteobacteria</taxon>
        <taxon>Alteromonadales</taxon>
        <taxon>Alteromonadaceae</taxon>
        <taxon>Bowmanella</taxon>
    </lineage>
</organism>
<evidence type="ECO:0000313" key="2">
    <source>
        <dbReference type="Proteomes" id="UP000664654"/>
    </source>
</evidence>
<name>A0A939DPM3_9ALTE</name>
<keyword evidence="2" id="KW-1185">Reference proteome</keyword>
<dbReference type="Proteomes" id="UP000664654">
    <property type="component" value="Unassembled WGS sequence"/>
</dbReference>
<gene>
    <name evidence="1" type="ORF">J0A66_10420</name>
</gene>
<evidence type="ECO:0000313" key="1">
    <source>
        <dbReference type="EMBL" id="MBN7825636.1"/>
    </source>
</evidence>
<proteinExistence type="predicted"/>
<sequence length="121" mass="13816">MGNLFAIVNDLYKDWVVDSASNMNSDTNHVFHDGEIDKYPGASEKHISVSRNSFDFAQLTSELFNGPVNLDDGLWSIPYYVIPISGTTGVPLVLTRKLSFAFWALPHFFKFLRAYERWAHK</sequence>
<reference evidence="1" key="1">
    <citation type="submission" date="2021-03" db="EMBL/GenBank/DDBJ databases">
        <title>novel species isolated from a fishpond in China.</title>
        <authorList>
            <person name="Lu H."/>
            <person name="Cai Z."/>
        </authorList>
    </citation>
    <scope>NUCLEOTIDE SEQUENCE</scope>
    <source>
        <strain evidence="1">JCM 30855</strain>
    </source>
</reference>